<dbReference type="Pfam" id="PF14226">
    <property type="entry name" value="DIOX_N"/>
    <property type="match status" value="1"/>
</dbReference>
<name>A0A1A6AE30_9TREE</name>
<dbReference type="PANTHER" id="PTHR47990">
    <property type="entry name" value="2-OXOGLUTARATE (2OG) AND FE(II)-DEPENDENT OXYGENASE SUPERFAMILY PROTEIN-RELATED"/>
    <property type="match status" value="1"/>
</dbReference>
<dbReference type="InterPro" id="IPR005123">
    <property type="entry name" value="Oxoglu/Fe-dep_dioxygenase_dom"/>
</dbReference>
<feature type="domain" description="Fe2OG dioxygenase" evidence="2">
    <location>
        <begin position="188"/>
        <end position="296"/>
    </location>
</feature>
<dbReference type="AlphaFoldDB" id="A0A1A6AE30"/>
<dbReference type="OrthoDB" id="406156at2759"/>
<dbReference type="PROSITE" id="PS51471">
    <property type="entry name" value="FE2OG_OXY"/>
    <property type="match status" value="1"/>
</dbReference>
<keyword evidence="1" id="KW-0408">Iron</keyword>
<keyword evidence="1" id="KW-0479">Metal-binding</keyword>
<reference evidence="4" key="2">
    <citation type="submission" date="2013-07" db="EMBL/GenBank/DDBJ databases">
        <authorList>
            <consortium name="The Broad Institute Genome Sequencing Platform"/>
            <person name="Cuomo C."/>
            <person name="Litvintseva A."/>
            <person name="Chen Y."/>
            <person name="Heitman J."/>
            <person name="Sun S."/>
            <person name="Springer D."/>
            <person name="Dromer F."/>
            <person name="Young S.K."/>
            <person name="Zeng Q."/>
            <person name="Gargeya S."/>
            <person name="Fitzgerald M."/>
            <person name="Abouelleil A."/>
            <person name="Alvarado L."/>
            <person name="Berlin A.M."/>
            <person name="Chapman S.B."/>
            <person name="Dewar J."/>
            <person name="Goldberg J."/>
            <person name="Griggs A."/>
            <person name="Gujja S."/>
            <person name="Hansen M."/>
            <person name="Howarth C."/>
            <person name="Imamovic A."/>
            <person name="Larimer J."/>
            <person name="McCowan C."/>
            <person name="Murphy C."/>
            <person name="Pearson M."/>
            <person name="Priest M."/>
            <person name="Roberts A."/>
            <person name="Saif S."/>
            <person name="Shea T."/>
            <person name="Sykes S."/>
            <person name="Wortman J."/>
            <person name="Nusbaum C."/>
            <person name="Birren B."/>
        </authorList>
    </citation>
    <scope>NUCLEOTIDE SEQUENCE</scope>
    <source>
        <strain evidence="4">CBS 10117</strain>
    </source>
</reference>
<dbReference type="InterPro" id="IPR027443">
    <property type="entry name" value="IPNS-like_sf"/>
</dbReference>
<evidence type="ECO:0000259" key="2">
    <source>
        <dbReference type="PROSITE" id="PS51471"/>
    </source>
</evidence>
<dbReference type="GO" id="GO:0016491">
    <property type="term" value="F:oxidoreductase activity"/>
    <property type="evidence" value="ECO:0007669"/>
    <property type="project" value="UniProtKB-KW"/>
</dbReference>
<dbReference type="GO" id="GO:0046872">
    <property type="term" value="F:metal ion binding"/>
    <property type="evidence" value="ECO:0007669"/>
    <property type="project" value="UniProtKB-KW"/>
</dbReference>
<comment type="similarity">
    <text evidence="1">Belongs to the iron/ascorbate-dependent oxidoreductase family.</text>
</comment>
<organism evidence="3">
    <name type="scientific">Kwoniella dejecticola CBS 10117</name>
    <dbReference type="NCBI Taxonomy" id="1296121"/>
    <lineage>
        <taxon>Eukaryota</taxon>
        <taxon>Fungi</taxon>
        <taxon>Dikarya</taxon>
        <taxon>Basidiomycota</taxon>
        <taxon>Agaricomycotina</taxon>
        <taxon>Tremellomycetes</taxon>
        <taxon>Tremellales</taxon>
        <taxon>Cryptococcaceae</taxon>
        <taxon>Kwoniella</taxon>
    </lineage>
</organism>
<dbReference type="Pfam" id="PF03171">
    <property type="entry name" value="2OG-FeII_Oxy"/>
    <property type="match status" value="1"/>
</dbReference>
<dbReference type="KEGG" id="kdj:28963809"/>
<evidence type="ECO:0000313" key="4">
    <source>
        <dbReference type="EMBL" id="WWC57578.1"/>
    </source>
</evidence>
<evidence type="ECO:0000313" key="5">
    <source>
        <dbReference type="Proteomes" id="UP000078595"/>
    </source>
</evidence>
<dbReference type="InterPro" id="IPR026992">
    <property type="entry name" value="DIOX_N"/>
</dbReference>
<reference evidence="4" key="3">
    <citation type="submission" date="2024-02" db="EMBL/GenBank/DDBJ databases">
        <title>Comparative genomics of Cryptococcus and Kwoniella reveals pathogenesis evolution and contrasting modes of karyotype evolution via chromosome fusion or intercentromeric recombination.</title>
        <authorList>
            <person name="Coelho M.A."/>
            <person name="David-Palma M."/>
            <person name="Shea T."/>
            <person name="Bowers K."/>
            <person name="McGinley-Smith S."/>
            <person name="Mohammad A.W."/>
            <person name="Gnirke A."/>
            <person name="Yurkov A.M."/>
            <person name="Nowrousian M."/>
            <person name="Sun S."/>
            <person name="Cuomo C.A."/>
            <person name="Heitman J."/>
        </authorList>
    </citation>
    <scope>NUCLEOTIDE SEQUENCE</scope>
    <source>
        <strain evidence="4">CBS 10117</strain>
    </source>
</reference>
<keyword evidence="5" id="KW-1185">Reference proteome</keyword>
<dbReference type="Proteomes" id="UP000078595">
    <property type="component" value="Chromosome 1"/>
</dbReference>
<dbReference type="FunFam" id="2.60.120.330:FF:000040">
    <property type="entry name" value="Chromosome 21, whole genome shotgun sequence"/>
    <property type="match status" value="1"/>
</dbReference>
<gene>
    <name evidence="3" type="ORF">I303_00110</name>
    <name evidence="4" type="ORF">I303_100110</name>
</gene>
<evidence type="ECO:0000313" key="3">
    <source>
        <dbReference type="EMBL" id="OBR88299.1"/>
    </source>
</evidence>
<accession>A0A1A6AE30</accession>
<dbReference type="SUPFAM" id="SSF51197">
    <property type="entry name" value="Clavaminate synthase-like"/>
    <property type="match status" value="1"/>
</dbReference>
<protein>
    <recommendedName>
        <fullName evidence="2">Fe2OG dioxygenase domain-containing protein</fullName>
    </recommendedName>
</protein>
<dbReference type="EMBL" id="CP144530">
    <property type="protein sequence ID" value="WWC57578.1"/>
    <property type="molecule type" value="Genomic_DNA"/>
</dbReference>
<dbReference type="Gene3D" id="2.60.120.330">
    <property type="entry name" value="B-lactam Antibiotic, Isopenicillin N Synthase, Chain"/>
    <property type="match status" value="1"/>
</dbReference>
<proteinExistence type="inferred from homology"/>
<dbReference type="GeneID" id="28963809"/>
<dbReference type="RefSeq" id="XP_018266141.1">
    <property type="nucleotide sequence ID" value="XM_018403487.1"/>
</dbReference>
<dbReference type="EMBL" id="KI894027">
    <property type="protein sequence ID" value="OBR88299.1"/>
    <property type="molecule type" value="Genomic_DNA"/>
</dbReference>
<keyword evidence="1" id="KW-0560">Oxidoreductase</keyword>
<dbReference type="InterPro" id="IPR044861">
    <property type="entry name" value="IPNS-like_FE2OG_OXY"/>
</dbReference>
<dbReference type="PRINTS" id="PR00682">
    <property type="entry name" value="IPNSYNTHASE"/>
</dbReference>
<dbReference type="InterPro" id="IPR050231">
    <property type="entry name" value="Iron_ascorbate_oxido_reductase"/>
</dbReference>
<dbReference type="VEuPathDB" id="FungiDB:I303_00110"/>
<sequence>MAISYPIPKWDRPAPTTHELNWAELTELPLDLFDTPDGKAELVKRVKHALEVEDLGFWSVTNTGFSEEEIEHQFAIGQAFYKLPLEERKSNSIDAANGGYLGYRAAYERTINGTDVLDNMELLNIPKYTKNFSETPRHEIIKAHEAEISDFHRRCWYDVARKLFVLFALALELEENYFVDRHDYEKVSQDHLRYMMYHPRSVEDDEKCNNLWSWAHTDYGSLTLLFSQTVSGLQVKFADGTYRDIRPKKGSIVVNVADTLSFMTKGYLRSTIHRVTRPPPDQAHIHRIGVLYGCRPNDDVPVVVAPSPLLQRLGYLTPEDIAAASNEKDAVTAGEYVAARVKAVHAGATYGNAPGTKFKHGNLEVLENFGEVNSGSKASI</sequence>
<reference evidence="3" key="1">
    <citation type="submission" date="2013-07" db="EMBL/GenBank/DDBJ databases">
        <title>The Genome Sequence of Cryptococcus dejecticola CBS10117.</title>
        <authorList>
            <consortium name="The Broad Institute Genome Sequencing Platform"/>
            <person name="Cuomo C."/>
            <person name="Litvintseva A."/>
            <person name="Chen Y."/>
            <person name="Heitman J."/>
            <person name="Sun S."/>
            <person name="Springer D."/>
            <person name="Dromer F."/>
            <person name="Young S.K."/>
            <person name="Zeng Q."/>
            <person name="Gargeya S."/>
            <person name="Fitzgerald M."/>
            <person name="Abouelleil A."/>
            <person name="Alvarado L."/>
            <person name="Berlin A.M."/>
            <person name="Chapman S.B."/>
            <person name="Dewar J."/>
            <person name="Goldberg J."/>
            <person name="Griggs A."/>
            <person name="Gujja S."/>
            <person name="Hansen M."/>
            <person name="Howarth C."/>
            <person name="Imamovic A."/>
            <person name="Larimer J."/>
            <person name="McCowan C."/>
            <person name="Murphy C."/>
            <person name="Pearson M."/>
            <person name="Priest M."/>
            <person name="Roberts A."/>
            <person name="Saif S."/>
            <person name="Shea T."/>
            <person name="Sykes S."/>
            <person name="Wortman J."/>
            <person name="Nusbaum C."/>
            <person name="Birren B."/>
        </authorList>
    </citation>
    <scope>NUCLEOTIDE SEQUENCE [LARGE SCALE GENOMIC DNA]</scope>
    <source>
        <strain evidence="3">CBS 10117</strain>
    </source>
</reference>
<evidence type="ECO:0000256" key="1">
    <source>
        <dbReference type="RuleBase" id="RU003682"/>
    </source>
</evidence>